<evidence type="ECO:0000256" key="7">
    <source>
        <dbReference type="RuleBase" id="RU004440"/>
    </source>
</evidence>
<dbReference type="InterPro" id="IPR019799">
    <property type="entry name" value="Glyco_hydro_22_CS"/>
</dbReference>
<dbReference type="PANTHER" id="PTHR11407">
    <property type="entry name" value="LYSOZYME C"/>
    <property type="match status" value="1"/>
</dbReference>
<dbReference type="EC" id="3.2.1.17" evidence="3"/>
<dbReference type="Gene3D" id="1.10.530.10">
    <property type="match status" value="1"/>
</dbReference>
<evidence type="ECO:0000256" key="4">
    <source>
        <dbReference type="ARBA" id="ARBA00022638"/>
    </source>
</evidence>
<dbReference type="GO" id="GO:0031640">
    <property type="term" value="P:killing of cells of another organism"/>
    <property type="evidence" value="ECO:0007669"/>
    <property type="project" value="UniProtKB-KW"/>
</dbReference>
<comment type="catalytic activity">
    <reaction evidence="1">
        <text>Hydrolysis of (1-&gt;4)-beta-linkages between N-acetylmuramic acid and N-acetyl-D-glucosamine residues in a peptidoglycan and between N-acetyl-D-glucosamine residues in chitodextrins.</text>
        <dbReference type="EC" id="3.2.1.17"/>
    </reaction>
</comment>
<evidence type="ECO:0000313" key="11">
    <source>
        <dbReference type="Proteomes" id="UP000494040"/>
    </source>
</evidence>
<dbReference type="KEGG" id="clec:106660902"/>
<dbReference type="SUPFAM" id="SSF53955">
    <property type="entry name" value="Lysozyme-like"/>
    <property type="match status" value="1"/>
</dbReference>
<dbReference type="GO" id="GO:0003796">
    <property type="term" value="F:lysozyme activity"/>
    <property type="evidence" value="ECO:0007669"/>
    <property type="project" value="UniProtKB-EC"/>
</dbReference>
<name>A0A8I6TCL3_CIMLE</name>
<dbReference type="Pfam" id="PF00062">
    <property type="entry name" value="Lys"/>
    <property type="match status" value="1"/>
</dbReference>
<evidence type="ECO:0000256" key="8">
    <source>
        <dbReference type="SAM" id="SignalP"/>
    </source>
</evidence>
<dbReference type="PRINTS" id="PR00135">
    <property type="entry name" value="LYZLACT"/>
</dbReference>
<evidence type="ECO:0000256" key="1">
    <source>
        <dbReference type="ARBA" id="ARBA00000632"/>
    </source>
</evidence>
<dbReference type="OrthoDB" id="195015at2759"/>
<organism evidence="10 11">
    <name type="scientific">Cimex lectularius</name>
    <name type="common">Bed bug</name>
    <name type="synonym">Acanthia lectularia</name>
    <dbReference type="NCBI Taxonomy" id="79782"/>
    <lineage>
        <taxon>Eukaryota</taxon>
        <taxon>Metazoa</taxon>
        <taxon>Ecdysozoa</taxon>
        <taxon>Arthropoda</taxon>
        <taxon>Hexapoda</taxon>
        <taxon>Insecta</taxon>
        <taxon>Pterygota</taxon>
        <taxon>Neoptera</taxon>
        <taxon>Paraneoptera</taxon>
        <taxon>Hemiptera</taxon>
        <taxon>Heteroptera</taxon>
        <taxon>Panheteroptera</taxon>
        <taxon>Cimicomorpha</taxon>
        <taxon>Cimicidae</taxon>
        <taxon>Cimex</taxon>
    </lineage>
</organism>
<dbReference type="EnsemblMetazoa" id="XM_014383939.2">
    <property type="protein sequence ID" value="XP_014239425.1"/>
    <property type="gene ID" value="LOC106660902"/>
</dbReference>
<keyword evidence="4" id="KW-0081">Bacteriolytic enzyme</keyword>
<dbReference type="CDD" id="cd16899">
    <property type="entry name" value="LYZ_C_invert"/>
    <property type="match status" value="1"/>
</dbReference>
<keyword evidence="6" id="KW-0326">Glycosidase</keyword>
<keyword evidence="5" id="KW-1015">Disulfide bond</keyword>
<accession>A0A8I6TCL3</accession>
<evidence type="ECO:0000256" key="2">
    <source>
        <dbReference type="ARBA" id="ARBA00010859"/>
    </source>
</evidence>
<keyword evidence="8" id="KW-0732">Signal</keyword>
<dbReference type="PROSITE" id="PS51348">
    <property type="entry name" value="GLYCOSYL_HYDROL_F22_2"/>
    <property type="match status" value="1"/>
</dbReference>
<dbReference type="FunFam" id="1.10.530.10:FF:000001">
    <property type="entry name" value="Lysozyme C"/>
    <property type="match status" value="1"/>
</dbReference>
<dbReference type="GO" id="GO:0042742">
    <property type="term" value="P:defense response to bacterium"/>
    <property type="evidence" value="ECO:0007669"/>
    <property type="project" value="UniProtKB-KW"/>
</dbReference>
<dbReference type="InterPro" id="IPR001916">
    <property type="entry name" value="Glyco_hydro_22"/>
</dbReference>
<dbReference type="SMART" id="SM00263">
    <property type="entry name" value="LYZ1"/>
    <property type="match status" value="1"/>
</dbReference>
<keyword evidence="4" id="KW-0929">Antimicrobial</keyword>
<keyword evidence="6" id="KW-0378">Hydrolase</keyword>
<evidence type="ECO:0000256" key="3">
    <source>
        <dbReference type="ARBA" id="ARBA00012732"/>
    </source>
</evidence>
<sequence length="178" mass="20203">MFALSSQESVGRMFAFLVSFLLLGSTLAKVFTPCELAEVLRETGKVPEEQISTWVCIARYESEFNSSAVGSQNGDGSNDHGIFQISDKYWCSPEGYACNVSCEQLTDDDLTDDVKCARRIYRQHQRLQGDGFKAWAVYQRMCSGDTSKFINNCSEDKKPKENNIDTKETKKRSLFWPF</sequence>
<feature type="chain" id="PRO_5035154688" description="lysozyme" evidence="8">
    <location>
        <begin position="29"/>
        <end position="178"/>
    </location>
</feature>
<evidence type="ECO:0000256" key="5">
    <source>
        <dbReference type="ARBA" id="ARBA00023157"/>
    </source>
</evidence>
<dbReference type="Proteomes" id="UP000494040">
    <property type="component" value="Unassembled WGS sequence"/>
</dbReference>
<evidence type="ECO:0000256" key="6">
    <source>
        <dbReference type="ARBA" id="ARBA00023295"/>
    </source>
</evidence>
<dbReference type="GeneID" id="106660902"/>
<dbReference type="PANTHER" id="PTHR11407:SF63">
    <property type="entry name" value="LYSOZYME C"/>
    <property type="match status" value="1"/>
</dbReference>
<dbReference type="RefSeq" id="XP_014239425.1">
    <property type="nucleotide sequence ID" value="XM_014383939.2"/>
</dbReference>
<feature type="signal peptide" evidence="8">
    <location>
        <begin position="1"/>
        <end position="28"/>
    </location>
</feature>
<dbReference type="AlphaFoldDB" id="A0A8I6TCL3"/>
<dbReference type="OMA" id="IYRQHQR"/>
<keyword evidence="11" id="KW-1185">Reference proteome</keyword>
<reference evidence="10" key="1">
    <citation type="submission" date="2022-01" db="UniProtKB">
        <authorList>
            <consortium name="EnsemblMetazoa"/>
        </authorList>
    </citation>
    <scope>IDENTIFICATION</scope>
</reference>
<dbReference type="PROSITE" id="PS00128">
    <property type="entry name" value="GLYCOSYL_HYDROL_F22_1"/>
    <property type="match status" value="1"/>
</dbReference>
<evidence type="ECO:0000259" key="9">
    <source>
        <dbReference type="PROSITE" id="PS00128"/>
    </source>
</evidence>
<proteinExistence type="inferred from homology"/>
<feature type="domain" description="Glycosyl hydrolases family 22 (GH22)" evidence="9">
    <location>
        <begin position="98"/>
        <end position="116"/>
    </location>
</feature>
<protein>
    <recommendedName>
        <fullName evidence="3">lysozyme</fullName>
        <ecNumber evidence="3">3.2.1.17</ecNumber>
    </recommendedName>
</protein>
<evidence type="ECO:0000313" key="10">
    <source>
        <dbReference type="EnsemblMetazoa" id="XP_014239425.1"/>
    </source>
</evidence>
<comment type="similarity">
    <text evidence="2 7">Belongs to the glycosyl hydrolase 22 family.</text>
</comment>
<dbReference type="InterPro" id="IPR023346">
    <property type="entry name" value="Lysozyme-like_dom_sf"/>
</dbReference>